<dbReference type="PROSITE" id="PS50125">
    <property type="entry name" value="GUANYLATE_CYCLASE_2"/>
    <property type="match status" value="1"/>
</dbReference>
<evidence type="ECO:0000256" key="9">
    <source>
        <dbReference type="SAM" id="Phobius"/>
    </source>
</evidence>
<dbReference type="GO" id="GO:0007168">
    <property type="term" value="P:receptor guanylyl cyclase signaling pathway"/>
    <property type="evidence" value="ECO:0007669"/>
    <property type="project" value="TreeGrafter"/>
</dbReference>
<dbReference type="Pfam" id="PF08376">
    <property type="entry name" value="NIT"/>
    <property type="match status" value="1"/>
</dbReference>
<dbReference type="PANTHER" id="PTHR11920">
    <property type="entry name" value="GUANYLYL CYCLASE"/>
    <property type="match status" value="1"/>
</dbReference>
<evidence type="ECO:0000256" key="7">
    <source>
        <dbReference type="RuleBase" id="RU000405"/>
    </source>
</evidence>
<feature type="region of interest" description="Disordered" evidence="8">
    <location>
        <begin position="29"/>
        <end position="50"/>
    </location>
</feature>
<keyword evidence="3" id="KW-0547">Nucleotide-binding</keyword>
<evidence type="ECO:0000256" key="6">
    <source>
        <dbReference type="ARBA" id="ARBA00023239"/>
    </source>
</evidence>
<keyword evidence="12" id="KW-1185">Reference proteome</keyword>
<dbReference type="PANTHER" id="PTHR11920:SF501">
    <property type="entry name" value="GUANYLATE CYCLASE 32E"/>
    <property type="match status" value="1"/>
</dbReference>
<dbReference type="Gene3D" id="3.30.70.1230">
    <property type="entry name" value="Nucleotide cyclase"/>
    <property type="match status" value="1"/>
</dbReference>
<comment type="caution">
    <text evidence="11">The sequence shown here is derived from an EMBL/GenBank/DDBJ whole genome shotgun (WGS) entry which is preliminary data.</text>
</comment>
<dbReference type="InterPro" id="IPR018297">
    <property type="entry name" value="A/G_cyclase_CS"/>
</dbReference>
<feature type="compositionally biased region" description="Polar residues" evidence="8">
    <location>
        <begin position="29"/>
        <end position="47"/>
    </location>
</feature>
<dbReference type="GO" id="GO:0005886">
    <property type="term" value="C:plasma membrane"/>
    <property type="evidence" value="ECO:0007669"/>
    <property type="project" value="TreeGrafter"/>
</dbReference>
<dbReference type="InterPro" id="IPR029787">
    <property type="entry name" value="Nucleotide_cyclase"/>
</dbReference>
<dbReference type="SMART" id="SM00044">
    <property type="entry name" value="CYCc"/>
    <property type="match status" value="1"/>
</dbReference>
<feature type="domain" description="Guanylate cyclase" evidence="10">
    <location>
        <begin position="316"/>
        <end position="446"/>
    </location>
</feature>
<dbReference type="GO" id="GO:0004383">
    <property type="term" value="F:guanylate cyclase activity"/>
    <property type="evidence" value="ECO:0007669"/>
    <property type="project" value="TreeGrafter"/>
</dbReference>
<dbReference type="AlphaFoldDB" id="A0A7I8VI68"/>
<dbReference type="SUPFAM" id="SSF55073">
    <property type="entry name" value="Nucleotide cyclase"/>
    <property type="match status" value="1"/>
</dbReference>
<feature type="transmembrane region" description="Helical" evidence="9">
    <location>
        <begin position="76"/>
        <end position="102"/>
    </location>
</feature>
<sequence>MASKSTRKVVPVSKISSIPSIEADKLAASNHTSNSISPPFNTKSMKTPTKGKELTEDFNRQAIKTKWNRNKEFGKILIVCCVPIVILLIESIIAVVNALVLYNLTVSVKDSISFSVQISGVIHALQKERGSTALFVSSKGSPEVFEDLSRFKYVETDEALTNVKGWRKTASSPRYLDSRQSLHEYIKENRRNLDGKTSPVNEQITFFSEANKALIQILVDGIIIAKNLPQWNDLVAFHLLIHGKEMTGKERAIGSTFFGRGYMPQSDLVCLKEQTDELQDEKQKTKFLLLRILPGSIAERLLSSEEIEPEHFESATVYFSDIVGFTDISARSTPLEVVDMLNMLYKLFDEKTDNYDVYKVETIGDAYMVASGVPRRNGYSHAKEIANMALDLLHSVGTLSVWHLDNSTLKLRIGMNSGPVVAGVVGLKMPRYCLFGKTVNRANLMESKGLPQCIHISSSTFDLLTLAGGFQFQERESTQIQGSEEIITYWLIGSAKWPSPKGYKIEEIQYKPSQTHANTQA</sequence>
<protein>
    <submittedName>
        <fullName evidence="11">DgyrCDS3993</fullName>
    </submittedName>
</protein>
<dbReference type="CDD" id="cd07302">
    <property type="entry name" value="CHD"/>
    <property type="match status" value="1"/>
</dbReference>
<comment type="subcellular location">
    <subcellularLocation>
        <location evidence="1">Membrane</location>
    </subcellularLocation>
</comment>
<dbReference type="EMBL" id="CAJFCJ010000005">
    <property type="protein sequence ID" value="CAD5114961.1"/>
    <property type="molecule type" value="Genomic_DNA"/>
</dbReference>
<evidence type="ECO:0000259" key="10">
    <source>
        <dbReference type="PROSITE" id="PS50125"/>
    </source>
</evidence>
<evidence type="ECO:0000313" key="12">
    <source>
        <dbReference type="Proteomes" id="UP000549394"/>
    </source>
</evidence>
<dbReference type="FunFam" id="3.30.70.1230:FF:000015">
    <property type="entry name" value="Guanylate cyclase"/>
    <property type="match status" value="1"/>
</dbReference>
<keyword evidence="2 9" id="KW-0812">Transmembrane</keyword>
<dbReference type="Gene3D" id="6.10.250.780">
    <property type="match status" value="1"/>
</dbReference>
<dbReference type="InterPro" id="IPR050401">
    <property type="entry name" value="Cyclic_nucleotide_synthase"/>
</dbReference>
<evidence type="ECO:0000256" key="5">
    <source>
        <dbReference type="ARBA" id="ARBA00023136"/>
    </source>
</evidence>
<evidence type="ECO:0000256" key="8">
    <source>
        <dbReference type="SAM" id="MobiDB-lite"/>
    </source>
</evidence>
<dbReference type="PROSITE" id="PS00452">
    <property type="entry name" value="GUANYLATE_CYCLASE_1"/>
    <property type="match status" value="1"/>
</dbReference>
<keyword evidence="5 9" id="KW-0472">Membrane</keyword>
<accession>A0A7I8VI68</accession>
<dbReference type="GO" id="GO:0004016">
    <property type="term" value="F:adenylate cyclase activity"/>
    <property type="evidence" value="ECO:0007669"/>
    <property type="project" value="TreeGrafter"/>
</dbReference>
<dbReference type="GO" id="GO:0000166">
    <property type="term" value="F:nucleotide binding"/>
    <property type="evidence" value="ECO:0007669"/>
    <property type="project" value="UniProtKB-KW"/>
</dbReference>
<evidence type="ECO:0000256" key="4">
    <source>
        <dbReference type="ARBA" id="ARBA00022989"/>
    </source>
</evidence>
<keyword evidence="6 7" id="KW-0456">Lyase</keyword>
<dbReference type="Pfam" id="PF00211">
    <property type="entry name" value="Guanylate_cyc"/>
    <property type="match status" value="1"/>
</dbReference>
<dbReference type="InterPro" id="IPR013587">
    <property type="entry name" value="Nitrate/nitrite_sensing"/>
</dbReference>
<dbReference type="Proteomes" id="UP000549394">
    <property type="component" value="Unassembled WGS sequence"/>
</dbReference>
<proteinExistence type="inferred from homology"/>
<dbReference type="InterPro" id="IPR001054">
    <property type="entry name" value="A/G_cyclase"/>
</dbReference>
<comment type="similarity">
    <text evidence="7">Belongs to the adenylyl cyclase class-4/guanylyl cyclase family.</text>
</comment>
<organism evidence="11 12">
    <name type="scientific">Dimorphilus gyrociliatus</name>
    <dbReference type="NCBI Taxonomy" id="2664684"/>
    <lineage>
        <taxon>Eukaryota</taxon>
        <taxon>Metazoa</taxon>
        <taxon>Spiralia</taxon>
        <taxon>Lophotrochozoa</taxon>
        <taxon>Annelida</taxon>
        <taxon>Polychaeta</taxon>
        <taxon>Polychaeta incertae sedis</taxon>
        <taxon>Dinophilidae</taxon>
        <taxon>Dimorphilus</taxon>
    </lineage>
</organism>
<evidence type="ECO:0000313" key="11">
    <source>
        <dbReference type="EMBL" id="CAD5114961.1"/>
    </source>
</evidence>
<evidence type="ECO:0000256" key="2">
    <source>
        <dbReference type="ARBA" id="ARBA00022692"/>
    </source>
</evidence>
<gene>
    <name evidence="11" type="ORF">DGYR_LOCUS3755</name>
</gene>
<evidence type="ECO:0000256" key="3">
    <source>
        <dbReference type="ARBA" id="ARBA00022741"/>
    </source>
</evidence>
<dbReference type="OrthoDB" id="60033at2759"/>
<evidence type="ECO:0000256" key="1">
    <source>
        <dbReference type="ARBA" id="ARBA00004370"/>
    </source>
</evidence>
<dbReference type="GO" id="GO:0001653">
    <property type="term" value="F:peptide receptor activity"/>
    <property type="evidence" value="ECO:0007669"/>
    <property type="project" value="TreeGrafter"/>
</dbReference>
<dbReference type="GO" id="GO:0035556">
    <property type="term" value="P:intracellular signal transduction"/>
    <property type="evidence" value="ECO:0007669"/>
    <property type="project" value="InterPro"/>
</dbReference>
<reference evidence="11 12" key="1">
    <citation type="submission" date="2020-08" db="EMBL/GenBank/DDBJ databases">
        <authorList>
            <person name="Hejnol A."/>
        </authorList>
    </citation>
    <scope>NUCLEOTIDE SEQUENCE [LARGE SCALE GENOMIC DNA]</scope>
</reference>
<keyword evidence="4 9" id="KW-1133">Transmembrane helix</keyword>
<name>A0A7I8VI68_9ANNE</name>